<feature type="transmembrane region" description="Helical" evidence="9">
    <location>
        <begin position="12"/>
        <end position="32"/>
    </location>
</feature>
<gene>
    <name evidence="9" type="primary">lspA</name>
    <name evidence="12" type="ORF">JJB09_07270</name>
</gene>
<comment type="caution">
    <text evidence="12">The sequence shown here is derived from an EMBL/GenBank/DDBJ whole genome shotgun (WGS) entry which is preliminary data.</text>
</comment>
<dbReference type="NCBIfam" id="TIGR00077">
    <property type="entry name" value="lspA"/>
    <property type="match status" value="1"/>
</dbReference>
<evidence type="ECO:0000313" key="12">
    <source>
        <dbReference type="EMBL" id="MBL0371826.1"/>
    </source>
</evidence>
<comment type="similarity">
    <text evidence="1 9 11">Belongs to the peptidase A8 family.</text>
</comment>
<keyword evidence="7 9" id="KW-1133">Transmembrane helix</keyword>
<dbReference type="RefSeq" id="WP_201655324.1">
    <property type="nucleotide sequence ID" value="NZ_JAEQNC010000003.1"/>
</dbReference>
<keyword evidence="8 9" id="KW-0472">Membrane</keyword>
<dbReference type="GO" id="GO:0005886">
    <property type="term" value="C:plasma membrane"/>
    <property type="evidence" value="ECO:0007669"/>
    <property type="project" value="UniProtKB-SubCell"/>
</dbReference>
<name>A0A937CLM6_9HYPH</name>
<sequence length="166" mass="18780">MAEKTALFSRPPVAALFIVIAVILDQLIKYLVEAYLPFQQLVEVIPHLGLYRTWNEGVAFSFLSGMSGWMIVAMRVLIVIFVFWWWKGANRQAGLIHLGFCMIIAGAIGNIVDRFIYGHVVDYVLFYTETWSFAVFNLADSLITLGATAVGIHEIFFNRKAEETAR</sequence>
<accession>A0A937CLM6</accession>
<comment type="function">
    <text evidence="9 10">This protein specifically catalyzes the removal of signal peptides from prolipoproteins.</text>
</comment>
<dbReference type="Proteomes" id="UP000633219">
    <property type="component" value="Unassembled WGS sequence"/>
</dbReference>
<feature type="transmembrane region" description="Helical" evidence="9">
    <location>
        <begin position="132"/>
        <end position="157"/>
    </location>
</feature>
<dbReference type="PRINTS" id="PR00781">
    <property type="entry name" value="LIPOSIGPTASE"/>
</dbReference>
<dbReference type="EC" id="3.4.23.36" evidence="9"/>
<dbReference type="PANTHER" id="PTHR33695:SF1">
    <property type="entry name" value="LIPOPROTEIN SIGNAL PEPTIDASE"/>
    <property type="match status" value="1"/>
</dbReference>
<evidence type="ECO:0000256" key="5">
    <source>
        <dbReference type="ARBA" id="ARBA00022750"/>
    </source>
</evidence>
<comment type="catalytic activity">
    <reaction evidence="9 10">
        <text>Release of signal peptides from bacterial membrane prolipoproteins. Hydrolyzes -Xaa-Yaa-Zaa-|-(S,diacylglyceryl)Cys-, in which Xaa is hydrophobic (preferably Leu), and Yaa (Ala or Ser) and Zaa (Gly or Ala) have small, neutral side chains.</text>
        <dbReference type="EC" id="3.4.23.36"/>
    </reaction>
</comment>
<feature type="transmembrane region" description="Helical" evidence="9">
    <location>
        <begin position="93"/>
        <end position="112"/>
    </location>
</feature>
<reference evidence="12" key="1">
    <citation type="submission" date="2021-01" db="EMBL/GenBank/DDBJ databases">
        <title>Rhizobium sp. strain KVB221 16S ribosomal RNA gene Genome sequencing and assembly.</title>
        <authorList>
            <person name="Kang M."/>
        </authorList>
    </citation>
    <scope>NUCLEOTIDE SEQUENCE</scope>
    <source>
        <strain evidence="12">KVB221</strain>
    </source>
</reference>
<keyword evidence="5 9" id="KW-0064">Aspartyl protease</keyword>
<evidence type="ECO:0000256" key="8">
    <source>
        <dbReference type="ARBA" id="ARBA00023136"/>
    </source>
</evidence>
<evidence type="ECO:0000256" key="10">
    <source>
        <dbReference type="RuleBase" id="RU000594"/>
    </source>
</evidence>
<dbReference type="PROSITE" id="PS00855">
    <property type="entry name" value="SPASE_II"/>
    <property type="match status" value="1"/>
</dbReference>
<feature type="active site" evidence="9">
    <location>
        <position position="122"/>
    </location>
</feature>
<dbReference type="GO" id="GO:0004190">
    <property type="term" value="F:aspartic-type endopeptidase activity"/>
    <property type="evidence" value="ECO:0007669"/>
    <property type="project" value="UniProtKB-UniRule"/>
</dbReference>
<evidence type="ECO:0000256" key="1">
    <source>
        <dbReference type="ARBA" id="ARBA00006139"/>
    </source>
</evidence>
<feature type="transmembrane region" description="Helical" evidence="9">
    <location>
        <begin position="58"/>
        <end position="86"/>
    </location>
</feature>
<evidence type="ECO:0000256" key="7">
    <source>
        <dbReference type="ARBA" id="ARBA00022989"/>
    </source>
</evidence>
<evidence type="ECO:0000256" key="9">
    <source>
        <dbReference type="HAMAP-Rule" id="MF_00161"/>
    </source>
</evidence>
<feature type="active site" evidence="9">
    <location>
        <position position="140"/>
    </location>
</feature>
<proteinExistence type="inferred from homology"/>
<dbReference type="Pfam" id="PF01252">
    <property type="entry name" value="Peptidase_A8"/>
    <property type="match status" value="1"/>
</dbReference>
<keyword evidence="6 9" id="KW-0378">Hydrolase</keyword>
<evidence type="ECO:0000256" key="3">
    <source>
        <dbReference type="ARBA" id="ARBA00022670"/>
    </source>
</evidence>
<comment type="pathway">
    <text evidence="9">Protein modification; lipoprotein biosynthesis (signal peptide cleavage).</text>
</comment>
<keyword evidence="2 9" id="KW-1003">Cell membrane</keyword>
<dbReference type="HAMAP" id="MF_00161">
    <property type="entry name" value="LspA"/>
    <property type="match status" value="1"/>
</dbReference>
<dbReference type="AlphaFoldDB" id="A0A937CLM6"/>
<evidence type="ECO:0000256" key="2">
    <source>
        <dbReference type="ARBA" id="ARBA00022475"/>
    </source>
</evidence>
<dbReference type="EMBL" id="JAEQNC010000003">
    <property type="protein sequence ID" value="MBL0371826.1"/>
    <property type="molecule type" value="Genomic_DNA"/>
</dbReference>
<comment type="subcellular location">
    <subcellularLocation>
        <location evidence="9">Cell membrane</location>
        <topology evidence="9">Multi-pass membrane protein</topology>
    </subcellularLocation>
</comment>
<protein>
    <recommendedName>
        <fullName evidence="9">Lipoprotein signal peptidase</fullName>
        <ecNumber evidence="9">3.4.23.36</ecNumber>
    </recommendedName>
    <alternativeName>
        <fullName evidence="9">Prolipoprotein signal peptidase</fullName>
    </alternativeName>
    <alternativeName>
        <fullName evidence="9">Signal peptidase II</fullName>
        <shortName evidence="9">SPase II</shortName>
    </alternativeName>
</protein>
<keyword evidence="13" id="KW-1185">Reference proteome</keyword>
<evidence type="ECO:0000256" key="6">
    <source>
        <dbReference type="ARBA" id="ARBA00022801"/>
    </source>
</evidence>
<evidence type="ECO:0000313" key="13">
    <source>
        <dbReference type="Proteomes" id="UP000633219"/>
    </source>
</evidence>
<dbReference type="InterPro" id="IPR001872">
    <property type="entry name" value="Peptidase_A8"/>
</dbReference>
<keyword evidence="4 9" id="KW-0812">Transmembrane</keyword>
<keyword evidence="3 9" id="KW-0645">Protease</keyword>
<organism evidence="12 13">
    <name type="scientific">Rhizobium setariae</name>
    <dbReference type="NCBI Taxonomy" id="2801340"/>
    <lineage>
        <taxon>Bacteria</taxon>
        <taxon>Pseudomonadati</taxon>
        <taxon>Pseudomonadota</taxon>
        <taxon>Alphaproteobacteria</taxon>
        <taxon>Hyphomicrobiales</taxon>
        <taxon>Rhizobiaceae</taxon>
        <taxon>Rhizobium/Agrobacterium group</taxon>
        <taxon>Rhizobium</taxon>
    </lineage>
</organism>
<dbReference type="PANTHER" id="PTHR33695">
    <property type="entry name" value="LIPOPROTEIN SIGNAL PEPTIDASE"/>
    <property type="match status" value="1"/>
</dbReference>
<evidence type="ECO:0000256" key="11">
    <source>
        <dbReference type="RuleBase" id="RU004181"/>
    </source>
</evidence>
<evidence type="ECO:0000256" key="4">
    <source>
        <dbReference type="ARBA" id="ARBA00022692"/>
    </source>
</evidence>
<dbReference type="GO" id="GO:0006508">
    <property type="term" value="P:proteolysis"/>
    <property type="evidence" value="ECO:0007669"/>
    <property type="project" value="UniProtKB-KW"/>
</dbReference>